<dbReference type="KEGG" id="nno:NONO_c60170"/>
<protein>
    <submittedName>
        <fullName evidence="1">Uncharacterized protein</fullName>
    </submittedName>
</protein>
<dbReference type="Proteomes" id="UP000019150">
    <property type="component" value="Chromosome"/>
</dbReference>
<keyword evidence="2" id="KW-1185">Reference proteome</keyword>
<dbReference type="EMBL" id="CP006850">
    <property type="protein sequence ID" value="AHH20793.1"/>
    <property type="molecule type" value="Genomic_DNA"/>
</dbReference>
<evidence type="ECO:0000313" key="2">
    <source>
        <dbReference type="Proteomes" id="UP000019150"/>
    </source>
</evidence>
<dbReference type="AlphaFoldDB" id="W5TPC2"/>
<name>W5TPC2_9NOCA</name>
<dbReference type="STRING" id="1415166.NONO_c60170"/>
<organism evidence="1 2">
    <name type="scientific">Nocardia nova SH22a</name>
    <dbReference type="NCBI Taxonomy" id="1415166"/>
    <lineage>
        <taxon>Bacteria</taxon>
        <taxon>Bacillati</taxon>
        <taxon>Actinomycetota</taxon>
        <taxon>Actinomycetes</taxon>
        <taxon>Mycobacteriales</taxon>
        <taxon>Nocardiaceae</taxon>
        <taxon>Nocardia</taxon>
    </lineage>
</organism>
<dbReference type="OrthoDB" id="56388at2"/>
<proteinExistence type="predicted"/>
<dbReference type="RefSeq" id="WP_025352141.1">
    <property type="nucleotide sequence ID" value="NZ_CP006850.1"/>
</dbReference>
<evidence type="ECO:0000313" key="1">
    <source>
        <dbReference type="EMBL" id="AHH20793.1"/>
    </source>
</evidence>
<dbReference type="HOGENOM" id="CLU_1935845_0_0_11"/>
<dbReference type="PATRIC" id="fig|1415166.3.peg.6195"/>
<accession>W5TPC2</accession>
<gene>
    <name evidence="1" type="ORF">NONO_c60170</name>
</gene>
<reference evidence="1 2" key="1">
    <citation type="journal article" date="2014" name="Appl. Environ. Microbiol.">
        <title>Insights into the Microbial Degradation of Rubber and Gutta-Percha by Analysis of the Complete Genome of Nocardia nova SH22a.</title>
        <authorList>
            <person name="Luo Q."/>
            <person name="Hiessl S."/>
            <person name="Poehlein A."/>
            <person name="Daniel R."/>
            <person name="Steinbuchel A."/>
        </authorList>
    </citation>
    <scope>NUCLEOTIDE SEQUENCE [LARGE SCALE GENOMIC DNA]</scope>
    <source>
        <strain evidence="1">SH22a</strain>
    </source>
</reference>
<sequence>MPDLSAADIAELRSADAALPPGPWFPRLNDLIGGWCVMAVDSPPSEAHPTGMIADFTSDHAAAHIARMRNHLAALLDAAEKTGEAVKILEYALHLRMYGERAPGGNETWQEFDRRCETFIRSLQEADPDE</sequence>